<dbReference type="PANTHER" id="PTHR23416">
    <property type="entry name" value="SIALIC ACID SYNTHASE-RELATED"/>
    <property type="match status" value="1"/>
</dbReference>
<keyword evidence="1" id="KW-0012">Acyltransferase</keyword>
<dbReference type="Pfam" id="PF14602">
    <property type="entry name" value="Hexapep_2"/>
    <property type="match status" value="1"/>
</dbReference>
<comment type="caution">
    <text evidence="1">The sequence shown here is derived from an EMBL/GenBank/DDBJ whole genome shotgun (WGS) entry which is preliminary data.</text>
</comment>
<gene>
    <name evidence="1" type="ORF">H7U36_06205</name>
</gene>
<dbReference type="RefSeq" id="WP_205155810.1">
    <property type="nucleotide sequence ID" value="NZ_JACLYY010000005.1"/>
</dbReference>
<sequence length="177" mass="19430">MLEKICKVIINGIRFIGFSSYRNLYAVSISTHIKKSPNAQVHIGKRFRTRNNVELNVREDARLEIGDNVFINSGCIITARDSIIIGDNTILGPYVMIYDNDHAVEAGKVSDNHYVTSEVKIGANVWIGAGTVILKGTVIEDDCVIAAGSVVKGIVKKGSMIVQKRNTQVITLRKTEA</sequence>
<dbReference type="Proteomes" id="UP000716906">
    <property type="component" value="Unassembled WGS sequence"/>
</dbReference>
<dbReference type="InterPro" id="IPR051159">
    <property type="entry name" value="Hexapeptide_acetyltransf"/>
</dbReference>
<proteinExistence type="predicted"/>
<evidence type="ECO:0000313" key="1">
    <source>
        <dbReference type="EMBL" id="MBM6737702.1"/>
    </source>
</evidence>
<name>A0ABS2E7Z0_9FIRM</name>
<dbReference type="Pfam" id="PF00132">
    <property type="entry name" value="Hexapep"/>
    <property type="match status" value="1"/>
</dbReference>
<keyword evidence="1" id="KW-0808">Transferase</keyword>
<reference evidence="1 2" key="1">
    <citation type="journal article" date="2021" name="Sci. Rep.">
        <title>The distribution of antibiotic resistance genes in chicken gut microbiota commensals.</title>
        <authorList>
            <person name="Juricova H."/>
            <person name="Matiasovicova J."/>
            <person name="Kubasova T."/>
            <person name="Cejkova D."/>
            <person name="Rychlik I."/>
        </authorList>
    </citation>
    <scope>NUCLEOTIDE SEQUENCE [LARGE SCALE GENOMIC DNA]</scope>
    <source>
        <strain evidence="1 2">An773</strain>
    </source>
</reference>
<dbReference type="EMBL" id="JACLYY010000005">
    <property type="protein sequence ID" value="MBM6737702.1"/>
    <property type="molecule type" value="Genomic_DNA"/>
</dbReference>
<keyword evidence="2" id="KW-1185">Reference proteome</keyword>
<accession>A0ABS2E7Z0</accession>
<dbReference type="SUPFAM" id="SSF51161">
    <property type="entry name" value="Trimeric LpxA-like enzymes"/>
    <property type="match status" value="1"/>
</dbReference>
<evidence type="ECO:0000313" key="2">
    <source>
        <dbReference type="Proteomes" id="UP000716906"/>
    </source>
</evidence>
<dbReference type="InterPro" id="IPR011004">
    <property type="entry name" value="Trimer_LpxA-like_sf"/>
</dbReference>
<dbReference type="CDD" id="cd04647">
    <property type="entry name" value="LbH_MAT_like"/>
    <property type="match status" value="1"/>
</dbReference>
<protein>
    <submittedName>
        <fullName evidence="1">Acyltransferase</fullName>
    </submittedName>
</protein>
<organism evidence="1 2">
    <name type="scientific">Faecalicatena fissicatena</name>
    <dbReference type="NCBI Taxonomy" id="290055"/>
    <lineage>
        <taxon>Bacteria</taxon>
        <taxon>Bacillati</taxon>
        <taxon>Bacillota</taxon>
        <taxon>Clostridia</taxon>
        <taxon>Lachnospirales</taxon>
        <taxon>Lachnospiraceae</taxon>
        <taxon>Faecalicatena</taxon>
    </lineage>
</organism>
<dbReference type="GO" id="GO:0016746">
    <property type="term" value="F:acyltransferase activity"/>
    <property type="evidence" value="ECO:0007669"/>
    <property type="project" value="UniProtKB-KW"/>
</dbReference>
<dbReference type="Gene3D" id="2.160.10.10">
    <property type="entry name" value="Hexapeptide repeat proteins"/>
    <property type="match status" value="1"/>
</dbReference>
<dbReference type="InterPro" id="IPR001451">
    <property type="entry name" value="Hexapep"/>
</dbReference>